<dbReference type="Gene3D" id="2.60.300.12">
    <property type="entry name" value="HesB-like domain"/>
    <property type="match status" value="1"/>
</dbReference>
<keyword evidence="2" id="KW-1185">Reference proteome</keyword>
<proteinExistence type="predicted"/>
<dbReference type="EMBL" id="CP009285">
    <property type="protein sequence ID" value="AIQ58365.1"/>
    <property type="molecule type" value="Genomic_DNA"/>
</dbReference>
<dbReference type="RefSeq" id="WP_042136836.1">
    <property type="nucleotide sequence ID" value="NZ_CP009285.1"/>
</dbReference>
<gene>
    <name evidence="1" type="ORF">PBOR_16550</name>
</gene>
<name>A0A089LE55_PAEBO</name>
<dbReference type="OrthoDB" id="2616722at2"/>
<dbReference type="SUPFAM" id="SSF89360">
    <property type="entry name" value="HesB-like domain"/>
    <property type="match status" value="1"/>
</dbReference>
<sequence length="99" mass="11207">MKVKVNRNAAKVLKDMLNTPEAEGKKIRVIITQDHGNHGHYDVALDTPTEHDEVVATDKGIEIVLDTRQPLLDGVWIQYFYVPQEGFFITNPSTGFLEK</sequence>
<dbReference type="KEGG" id="pbd:PBOR_16550"/>
<evidence type="ECO:0000313" key="2">
    <source>
        <dbReference type="Proteomes" id="UP000029518"/>
    </source>
</evidence>
<accession>A0A089LE55</accession>
<evidence type="ECO:0000313" key="1">
    <source>
        <dbReference type="EMBL" id="AIQ58365.1"/>
    </source>
</evidence>
<dbReference type="Proteomes" id="UP000029518">
    <property type="component" value="Chromosome"/>
</dbReference>
<organism evidence="1 2">
    <name type="scientific">Paenibacillus borealis</name>
    <dbReference type="NCBI Taxonomy" id="160799"/>
    <lineage>
        <taxon>Bacteria</taxon>
        <taxon>Bacillati</taxon>
        <taxon>Bacillota</taxon>
        <taxon>Bacilli</taxon>
        <taxon>Bacillales</taxon>
        <taxon>Paenibacillaceae</taxon>
        <taxon>Paenibacillus</taxon>
    </lineage>
</organism>
<dbReference type="InterPro" id="IPR035903">
    <property type="entry name" value="HesB-like_dom_sf"/>
</dbReference>
<dbReference type="HOGENOM" id="CLU_2300397_0_0_9"/>
<protein>
    <submittedName>
        <fullName evidence="1">Heme biosynthesis protein HemY</fullName>
    </submittedName>
</protein>
<reference evidence="1" key="1">
    <citation type="submission" date="2014-08" db="EMBL/GenBank/DDBJ databases">
        <title>Comparative genomics of the Paenibacillus odorifer group.</title>
        <authorList>
            <person name="den Bakker H.C."/>
            <person name="Tsai Y.-C.Y.-C."/>
            <person name="Martin N."/>
            <person name="Korlach J."/>
            <person name="Wiedmann M."/>
        </authorList>
    </citation>
    <scope>NUCLEOTIDE SEQUENCE [LARGE SCALE GENOMIC DNA]</scope>
    <source>
        <strain evidence="1">DSM 13188</strain>
    </source>
</reference>
<dbReference type="AlphaFoldDB" id="A0A089LE55"/>